<evidence type="ECO:0000313" key="8">
    <source>
        <dbReference type="EMBL" id="KAJ5376262.1"/>
    </source>
</evidence>
<name>A0A9W9SDQ8_9EURO</name>
<dbReference type="Pfam" id="PF00083">
    <property type="entry name" value="Sugar_tr"/>
    <property type="match status" value="1"/>
</dbReference>
<keyword evidence="5 6" id="KW-0472">Membrane</keyword>
<evidence type="ECO:0000313" key="9">
    <source>
        <dbReference type="Proteomes" id="UP001147747"/>
    </source>
</evidence>
<feature type="transmembrane region" description="Helical" evidence="6">
    <location>
        <begin position="188"/>
        <end position="212"/>
    </location>
</feature>
<protein>
    <recommendedName>
        <fullName evidence="7">Major facilitator superfamily (MFS) profile domain-containing protein</fullName>
    </recommendedName>
</protein>
<dbReference type="PANTHER" id="PTHR48022">
    <property type="entry name" value="PLASTIDIC GLUCOSE TRANSPORTER 4"/>
    <property type="match status" value="1"/>
</dbReference>
<reference evidence="8" key="1">
    <citation type="submission" date="2022-12" db="EMBL/GenBank/DDBJ databases">
        <authorList>
            <person name="Petersen C."/>
        </authorList>
    </citation>
    <scope>NUCLEOTIDE SEQUENCE</scope>
    <source>
        <strain evidence="8">IBT 29677</strain>
    </source>
</reference>
<feature type="transmembrane region" description="Helical" evidence="6">
    <location>
        <begin position="123"/>
        <end position="141"/>
    </location>
</feature>
<dbReference type="InterPro" id="IPR005828">
    <property type="entry name" value="MFS_sugar_transport-like"/>
</dbReference>
<gene>
    <name evidence="8" type="ORF">N7509_013148</name>
</gene>
<dbReference type="AlphaFoldDB" id="A0A9W9SDQ8"/>
<accession>A0A9W9SDQ8</accession>
<dbReference type="OrthoDB" id="6612291at2759"/>
<proteinExistence type="inferred from homology"/>
<comment type="similarity">
    <text evidence="2">Belongs to the major facilitator superfamily. Sugar transporter (TC 2.A.1.1) family.</text>
</comment>
<comment type="caution">
    <text evidence="8">The sequence shown here is derived from an EMBL/GenBank/DDBJ whole genome shotgun (WGS) entry which is preliminary data.</text>
</comment>
<organism evidence="8 9">
    <name type="scientific">Penicillium cosmopolitanum</name>
    <dbReference type="NCBI Taxonomy" id="1131564"/>
    <lineage>
        <taxon>Eukaryota</taxon>
        <taxon>Fungi</taxon>
        <taxon>Dikarya</taxon>
        <taxon>Ascomycota</taxon>
        <taxon>Pezizomycotina</taxon>
        <taxon>Eurotiomycetes</taxon>
        <taxon>Eurotiomycetidae</taxon>
        <taxon>Eurotiales</taxon>
        <taxon>Aspergillaceae</taxon>
        <taxon>Penicillium</taxon>
    </lineage>
</organism>
<keyword evidence="9" id="KW-1185">Reference proteome</keyword>
<dbReference type="PANTHER" id="PTHR48022:SF38">
    <property type="entry name" value="MAJOR FACILITATOR SUPERFAMILY (MFS) PROFILE DOMAIN-CONTAINING PROTEIN-RELATED"/>
    <property type="match status" value="1"/>
</dbReference>
<dbReference type="GeneID" id="81376765"/>
<dbReference type="PROSITE" id="PS00216">
    <property type="entry name" value="SUGAR_TRANSPORT_1"/>
    <property type="match status" value="1"/>
</dbReference>
<keyword evidence="3 6" id="KW-0812">Transmembrane</keyword>
<dbReference type="GO" id="GO:0016020">
    <property type="term" value="C:membrane"/>
    <property type="evidence" value="ECO:0007669"/>
    <property type="project" value="UniProtKB-SubCell"/>
</dbReference>
<dbReference type="EMBL" id="JAPZBU010000012">
    <property type="protein sequence ID" value="KAJ5376262.1"/>
    <property type="molecule type" value="Genomic_DNA"/>
</dbReference>
<dbReference type="InterPro" id="IPR050360">
    <property type="entry name" value="MFS_Sugar_Transporters"/>
</dbReference>
<comment type="subcellular location">
    <subcellularLocation>
        <location evidence="1">Membrane</location>
        <topology evidence="1">Multi-pass membrane protein</topology>
    </subcellularLocation>
</comment>
<dbReference type="InterPro" id="IPR005829">
    <property type="entry name" value="Sugar_transporter_CS"/>
</dbReference>
<keyword evidence="4 6" id="KW-1133">Transmembrane helix</keyword>
<evidence type="ECO:0000256" key="3">
    <source>
        <dbReference type="ARBA" id="ARBA00022692"/>
    </source>
</evidence>
<evidence type="ECO:0000256" key="2">
    <source>
        <dbReference type="ARBA" id="ARBA00010992"/>
    </source>
</evidence>
<sequence length="372" mass="42228">MQIAYALGYSFAGWLGYACSFMSETSQYAQFAWRFPLAFQCVFPGIFLCGQNFIPLSPRWLLSQRREEEAFQIMCKLHESSDDLNNVRAREEFFLTKKQYEIDSNLPNRWHDLFRTAPNRKRALIGAILMFGNQLLGVYVIGNYGVLIYAQLGQDGSIPLLLNAIWTTITLFGNTWTAFYVDKYGRRTLILIGAIGTFCTCICLCALSAVYLDTTNKAGLKATVFFCFLYIFWWCFFLDATQYVYVSEIFPSHLRSAGVAFSLASFYLASEVTLSVAPIAMDSIGWKFYLVLICPSFFFIIFLFMYLPETKGRTLEEIGTLFGDKNVANQWYGLAEEEKNVIYDQAVSDEKGDAVTAGHTENIEDIGVEESA</sequence>
<feature type="transmembrane region" description="Helical" evidence="6">
    <location>
        <begin position="218"/>
        <end position="238"/>
    </location>
</feature>
<feature type="transmembrane region" description="Helical" evidence="6">
    <location>
        <begin position="259"/>
        <end position="280"/>
    </location>
</feature>
<evidence type="ECO:0000256" key="5">
    <source>
        <dbReference type="ARBA" id="ARBA00023136"/>
    </source>
</evidence>
<feature type="transmembrane region" description="Helical" evidence="6">
    <location>
        <begin position="161"/>
        <end position="181"/>
    </location>
</feature>
<evidence type="ECO:0000256" key="4">
    <source>
        <dbReference type="ARBA" id="ARBA00022989"/>
    </source>
</evidence>
<feature type="domain" description="Major facilitator superfamily (MFS) profile" evidence="7">
    <location>
        <begin position="1"/>
        <end position="311"/>
    </location>
</feature>
<feature type="transmembrane region" description="Helical" evidence="6">
    <location>
        <begin position="286"/>
        <end position="307"/>
    </location>
</feature>
<dbReference type="InterPro" id="IPR020846">
    <property type="entry name" value="MFS_dom"/>
</dbReference>
<evidence type="ECO:0000256" key="1">
    <source>
        <dbReference type="ARBA" id="ARBA00004141"/>
    </source>
</evidence>
<dbReference type="SUPFAM" id="SSF103473">
    <property type="entry name" value="MFS general substrate transporter"/>
    <property type="match status" value="1"/>
</dbReference>
<dbReference type="Proteomes" id="UP001147747">
    <property type="component" value="Unassembled WGS sequence"/>
</dbReference>
<evidence type="ECO:0000259" key="7">
    <source>
        <dbReference type="PROSITE" id="PS50850"/>
    </source>
</evidence>
<dbReference type="Gene3D" id="1.20.1250.20">
    <property type="entry name" value="MFS general substrate transporter like domains"/>
    <property type="match status" value="1"/>
</dbReference>
<dbReference type="InterPro" id="IPR036259">
    <property type="entry name" value="MFS_trans_sf"/>
</dbReference>
<evidence type="ECO:0000256" key="6">
    <source>
        <dbReference type="SAM" id="Phobius"/>
    </source>
</evidence>
<dbReference type="RefSeq" id="XP_056481292.1">
    <property type="nucleotide sequence ID" value="XM_056637785.1"/>
</dbReference>
<dbReference type="GO" id="GO:0005351">
    <property type="term" value="F:carbohydrate:proton symporter activity"/>
    <property type="evidence" value="ECO:0007669"/>
    <property type="project" value="TreeGrafter"/>
</dbReference>
<dbReference type="PROSITE" id="PS50850">
    <property type="entry name" value="MFS"/>
    <property type="match status" value="1"/>
</dbReference>
<reference evidence="8" key="2">
    <citation type="journal article" date="2023" name="IMA Fungus">
        <title>Comparative genomic study of the Penicillium genus elucidates a diverse pangenome and 15 lateral gene transfer events.</title>
        <authorList>
            <person name="Petersen C."/>
            <person name="Sorensen T."/>
            <person name="Nielsen M.R."/>
            <person name="Sondergaard T.E."/>
            <person name="Sorensen J.L."/>
            <person name="Fitzpatrick D.A."/>
            <person name="Frisvad J.C."/>
            <person name="Nielsen K.L."/>
        </authorList>
    </citation>
    <scope>NUCLEOTIDE SEQUENCE</scope>
    <source>
        <strain evidence="8">IBT 29677</strain>
    </source>
</reference>